<accession>A0AAI9GWT3</accession>
<dbReference type="AlphaFoldDB" id="A0AAI9GWT3"/>
<proteinExistence type="predicted"/>
<comment type="caution">
    <text evidence="2">The sequence shown here is derived from an EMBL/GenBank/DDBJ whole genome shotgun (WGS) entry which is preliminary data.</text>
</comment>
<feature type="region of interest" description="Disordered" evidence="1">
    <location>
        <begin position="425"/>
        <end position="454"/>
    </location>
</feature>
<evidence type="ECO:0000256" key="1">
    <source>
        <dbReference type="SAM" id="MobiDB-lite"/>
    </source>
</evidence>
<dbReference type="EMBL" id="ABLFQU030000008">
    <property type="protein sequence ID" value="EMM0024484.1"/>
    <property type="molecule type" value="Genomic_DNA"/>
</dbReference>
<organism evidence="2">
    <name type="scientific">Escherichia coli</name>
    <dbReference type="NCBI Taxonomy" id="562"/>
    <lineage>
        <taxon>Bacteria</taxon>
        <taxon>Pseudomonadati</taxon>
        <taxon>Pseudomonadota</taxon>
        <taxon>Gammaproteobacteria</taxon>
        <taxon>Enterobacterales</taxon>
        <taxon>Enterobacteriaceae</taxon>
        <taxon>Escherichia</taxon>
    </lineage>
</organism>
<sequence>MTTNVGTIEYTVDAKTGALLTAGKQADDAFDRIERGAKKADSSLKTLNTQVTKTSRAISGNLRAGFQQAGYQIQDFVVQVQSGQSALIALSQQGSQLLSAFGGWGIALGAALTVGVSLFKALSGETEETTDKTEVFEKACSNLRQVMALNEQGVNVLSNEYANLAKQSAAAAEMVERHLTLRLREAKSAMKDYITNTLDAQNATAGFGIIGSDSLLDMMQAMRVLGVETYDYADAMEQLNDMGLRGAQIHKELTRELDDMADKTGVSKEALFDMCQELMAVAKAPTADSISALSNRIASMNPTTAEGVTLFNELQQALIKAAIELQQFGDISEDTANKLDVLKRAADSQWVKDFTENIKMQTKALGASRGEIMRLQLENKNLTAEERANAEQAIKDYEDKQNRLEQEKEAKRQALAAERAATAERKRLMREEEQERKRIEREKEQRERQTKQAKRFTDQIETNYLTTVNPATGQAENPLAAIQAQQQREFEMLEMYRQQNLVSEQQYRNALENIINTSAMRVAAIEQQQASEYSKNIQGLMSAYSGMFGELAGVISDGAGEQSAAYRAMFAVQKGFAMASAALSLQESLAKANALPFPANIPAYAQALTAGTQIISAIRGIAFGGGRYNGGVVDSGKFYRVGESNKPELFQSGGRQYMIPGEGGRIIPNRDIGGGGGGGGGITMNNTFNIQANNGWTEQDSKALQQTIENTAMRLMQRESTRPGGMLQGRRR</sequence>
<gene>
    <name evidence="2" type="ORF">P6223_000998</name>
</gene>
<evidence type="ECO:0000313" key="2">
    <source>
        <dbReference type="EMBL" id="EMM0024484.1"/>
    </source>
</evidence>
<reference evidence="2" key="1">
    <citation type="submission" date="2024-02" db="EMBL/GenBank/DDBJ databases">
        <authorList>
            <consortium name="Clinical and Environmental Microbiology Branch: Whole genome sequencing antimicrobial resistance pathogens in the healthcare setting"/>
        </authorList>
    </citation>
    <scope>NUCLEOTIDE SEQUENCE</scope>
    <source>
        <strain evidence="2">2023CK-00345</strain>
    </source>
</reference>
<protein>
    <submittedName>
        <fullName evidence="2">Phage tail length tape measure family protein</fullName>
    </submittedName>
</protein>
<name>A0AAI9GWT3_ECOLX</name>